<gene>
    <name evidence="2" type="ORF">GCM10009017_26530</name>
</gene>
<reference evidence="2" key="2">
    <citation type="submission" date="2020-09" db="EMBL/GenBank/DDBJ databases">
        <authorList>
            <person name="Sun Q."/>
            <person name="Ohkuma M."/>
        </authorList>
    </citation>
    <scope>NUCLEOTIDE SEQUENCE</scope>
    <source>
        <strain evidence="2">JCM 16108</strain>
    </source>
</reference>
<accession>A0A830G4R6</accession>
<dbReference type="AlphaFoldDB" id="A0A830G4R6"/>
<keyword evidence="3" id="KW-1185">Reference proteome</keyword>
<name>A0A830G4R6_9EURY</name>
<comment type="caution">
    <text evidence="2">The sequence shown here is derived from an EMBL/GenBank/DDBJ whole genome shotgun (WGS) entry which is preliminary data.</text>
</comment>
<proteinExistence type="predicted"/>
<reference evidence="2" key="1">
    <citation type="journal article" date="2014" name="Int. J. Syst. Evol. Microbiol.">
        <title>Complete genome sequence of Corynebacterium casei LMG S-19264T (=DSM 44701T), isolated from a smear-ripened cheese.</title>
        <authorList>
            <consortium name="US DOE Joint Genome Institute (JGI-PGF)"/>
            <person name="Walter F."/>
            <person name="Albersmeier A."/>
            <person name="Kalinowski J."/>
            <person name="Ruckert C."/>
        </authorList>
    </citation>
    <scope>NUCLEOTIDE SEQUENCE</scope>
    <source>
        <strain evidence="2">JCM 16108</strain>
    </source>
</reference>
<sequence>MRSSTHTSIVSVIDSLRELESSNATADSDCASLMDLFATTRLVGAPASLSGANKPDPRADPSLGGG</sequence>
<organism evidence="2 3">
    <name type="scientific">Halarchaeum rubridurum</name>
    <dbReference type="NCBI Taxonomy" id="489911"/>
    <lineage>
        <taxon>Archaea</taxon>
        <taxon>Methanobacteriati</taxon>
        <taxon>Methanobacteriota</taxon>
        <taxon>Stenosarchaea group</taxon>
        <taxon>Halobacteria</taxon>
        <taxon>Halobacteriales</taxon>
        <taxon>Halobacteriaceae</taxon>
    </lineage>
</organism>
<evidence type="ECO:0000313" key="2">
    <source>
        <dbReference type="EMBL" id="GGM75307.1"/>
    </source>
</evidence>
<evidence type="ECO:0000256" key="1">
    <source>
        <dbReference type="SAM" id="MobiDB-lite"/>
    </source>
</evidence>
<evidence type="ECO:0000313" key="3">
    <source>
        <dbReference type="Proteomes" id="UP000614609"/>
    </source>
</evidence>
<protein>
    <submittedName>
        <fullName evidence="2">Uncharacterized protein</fullName>
    </submittedName>
</protein>
<dbReference type="Proteomes" id="UP000614609">
    <property type="component" value="Unassembled WGS sequence"/>
</dbReference>
<feature type="region of interest" description="Disordered" evidence="1">
    <location>
        <begin position="45"/>
        <end position="66"/>
    </location>
</feature>
<dbReference type="EMBL" id="BMOO01000008">
    <property type="protein sequence ID" value="GGM75307.1"/>
    <property type="molecule type" value="Genomic_DNA"/>
</dbReference>